<protein>
    <submittedName>
        <fullName evidence="1">Uncharacterized protein</fullName>
    </submittedName>
</protein>
<accession>A0A0A9DIL6</accession>
<dbReference type="EMBL" id="GBRH01210284">
    <property type="protein sequence ID" value="JAD87611.1"/>
    <property type="molecule type" value="Transcribed_RNA"/>
</dbReference>
<evidence type="ECO:0000313" key="1">
    <source>
        <dbReference type="EMBL" id="JAD87611.1"/>
    </source>
</evidence>
<name>A0A0A9DIL6_ARUDO</name>
<proteinExistence type="predicted"/>
<organism evidence="1">
    <name type="scientific">Arundo donax</name>
    <name type="common">Giant reed</name>
    <name type="synonym">Donax arundinaceus</name>
    <dbReference type="NCBI Taxonomy" id="35708"/>
    <lineage>
        <taxon>Eukaryota</taxon>
        <taxon>Viridiplantae</taxon>
        <taxon>Streptophyta</taxon>
        <taxon>Embryophyta</taxon>
        <taxon>Tracheophyta</taxon>
        <taxon>Spermatophyta</taxon>
        <taxon>Magnoliopsida</taxon>
        <taxon>Liliopsida</taxon>
        <taxon>Poales</taxon>
        <taxon>Poaceae</taxon>
        <taxon>PACMAD clade</taxon>
        <taxon>Arundinoideae</taxon>
        <taxon>Arundineae</taxon>
        <taxon>Arundo</taxon>
    </lineage>
</organism>
<reference evidence="1" key="1">
    <citation type="submission" date="2014-09" db="EMBL/GenBank/DDBJ databases">
        <authorList>
            <person name="Magalhaes I.L.F."/>
            <person name="Oliveira U."/>
            <person name="Santos F.R."/>
            <person name="Vidigal T.H.D.A."/>
            <person name="Brescovit A.D."/>
            <person name="Santos A.J."/>
        </authorList>
    </citation>
    <scope>NUCLEOTIDE SEQUENCE</scope>
    <source>
        <tissue evidence="1">Shoot tissue taken approximately 20 cm above the soil surface</tissue>
    </source>
</reference>
<dbReference type="AlphaFoldDB" id="A0A0A9DIL6"/>
<reference evidence="1" key="2">
    <citation type="journal article" date="2015" name="Data Brief">
        <title>Shoot transcriptome of the giant reed, Arundo donax.</title>
        <authorList>
            <person name="Barrero R.A."/>
            <person name="Guerrero F.D."/>
            <person name="Moolhuijzen P."/>
            <person name="Goolsby J.A."/>
            <person name="Tidwell J."/>
            <person name="Bellgard S.E."/>
            <person name="Bellgard M.I."/>
        </authorList>
    </citation>
    <scope>NUCLEOTIDE SEQUENCE</scope>
    <source>
        <tissue evidence="1">Shoot tissue taken approximately 20 cm above the soil surface</tissue>
    </source>
</reference>
<sequence length="48" mass="5566">MHAMRSQTSTKDPSILSSLLSIRPSIVSRRCHRRWCRCRWVARTAVAP</sequence>